<dbReference type="RefSeq" id="WP_106255013.1">
    <property type="nucleotide sequence ID" value="NZ_CAWNSW010000080.1"/>
</dbReference>
<dbReference type="Proteomes" id="UP000239576">
    <property type="component" value="Unassembled WGS sequence"/>
</dbReference>
<evidence type="ECO:0000313" key="2">
    <source>
        <dbReference type="Proteomes" id="UP000239576"/>
    </source>
</evidence>
<comment type="caution">
    <text evidence="1">The sequence shown here is derived from an EMBL/GenBank/DDBJ whole genome shotgun (WGS) entry which is preliminary data.</text>
</comment>
<reference evidence="1 2" key="2">
    <citation type="submission" date="2018-03" db="EMBL/GenBank/DDBJ databases">
        <title>The ancient ancestry and fast evolution of plastids.</title>
        <authorList>
            <person name="Moore K.R."/>
            <person name="Magnabosco C."/>
            <person name="Momper L."/>
            <person name="Gold D.A."/>
            <person name="Bosak T."/>
            <person name="Fournier G.P."/>
        </authorList>
    </citation>
    <scope>NUCLEOTIDE SEQUENCE [LARGE SCALE GENOMIC DNA]</scope>
    <source>
        <strain evidence="1 2">ULC18</strain>
    </source>
</reference>
<dbReference type="SUPFAM" id="SSF52540">
    <property type="entry name" value="P-loop containing nucleoside triphosphate hydrolases"/>
    <property type="match status" value="1"/>
</dbReference>
<dbReference type="AlphaFoldDB" id="A0A2T1ELR5"/>
<accession>A0A2T1ELR5</accession>
<dbReference type="OrthoDB" id="526419at2"/>
<gene>
    <name evidence="1" type="ORF">C7B82_03980</name>
</gene>
<protein>
    <recommendedName>
        <fullName evidence="3">ATP-binding protein</fullName>
    </recommendedName>
</protein>
<proteinExistence type="predicted"/>
<dbReference type="InterPro" id="IPR027417">
    <property type="entry name" value="P-loop_NTPase"/>
</dbReference>
<sequence length="394" mass="44184">MAVNPFAPQALLGRQAELEQVSQVLAADGDLLLAGVPGSGRRTLLRYAAHLVGARVIEIDCLRATDSNRFLQLLTEGLITTFQSAAELALIQQWSQEQPIILDTSANGQAKLVWHSTPKNEWLLFQSLLALPQVMAEWLHCRVVLVFLNFAHIRSWDRSEKWQRYLRQEIQQQTQVSYALIATVAESWVQDSKVKVVFLGPLQDAELRPWIVATLAAEGLKFEPDGQALDLFLSYAQGHVGDAIALARRVWLNHRAVEDFRLPVDPVSLERATSHLKQPAVEYPAQSQTANAHMVYPHHVYRSTLALVEDLSLTFESLILLLPPSQVRVLESLALDPTDSPHSRDYIQKHQLSRGGGLQGALASLEQKGLVYGPEYGYRITMPLLAFWLRYHLA</sequence>
<dbReference type="EMBL" id="PVWK01000017">
    <property type="protein sequence ID" value="PSB33651.1"/>
    <property type="molecule type" value="Genomic_DNA"/>
</dbReference>
<evidence type="ECO:0008006" key="3">
    <source>
        <dbReference type="Google" id="ProtNLM"/>
    </source>
</evidence>
<keyword evidence="2" id="KW-1185">Reference proteome</keyword>
<evidence type="ECO:0000313" key="1">
    <source>
        <dbReference type="EMBL" id="PSB33651.1"/>
    </source>
</evidence>
<name>A0A2T1ELR5_9CYAN</name>
<dbReference type="Gene3D" id="3.40.50.300">
    <property type="entry name" value="P-loop containing nucleotide triphosphate hydrolases"/>
    <property type="match status" value="1"/>
</dbReference>
<reference evidence="2" key="1">
    <citation type="submission" date="2018-02" db="EMBL/GenBank/DDBJ databases">
        <authorList>
            <person name="Moore K."/>
            <person name="Momper L."/>
        </authorList>
    </citation>
    <scope>NUCLEOTIDE SEQUENCE [LARGE SCALE GENOMIC DNA]</scope>
    <source>
        <strain evidence="2">ULC18</strain>
    </source>
</reference>
<organism evidence="1 2">
    <name type="scientific">Stenomitos frigidus ULC18</name>
    <dbReference type="NCBI Taxonomy" id="2107698"/>
    <lineage>
        <taxon>Bacteria</taxon>
        <taxon>Bacillati</taxon>
        <taxon>Cyanobacteriota</taxon>
        <taxon>Cyanophyceae</taxon>
        <taxon>Leptolyngbyales</taxon>
        <taxon>Leptolyngbyaceae</taxon>
        <taxon>Stenomitos</taxon>
    </lineage>
</organism>